<dbReference type="OrthoDB" id="6474464at2759"/>
<dbReference type="Proteomes" id="UP000011087">
    <property type="component" value="Unassembled WGS sequence"/>
</dbReference>
<keyword evidence="1" id="KW-0472">Membrane</keyword>
<dbReference type="GO" id="GO:0016020">
    <property type="term" value="C:membrane"/>
    <property type="evidence" value="ECO:0007669"/>
    <property type="project" value="InterPro"/>
</dbReference>
<dbReference type="GO" id="GO:0003830">
    <property type="term" value="F:beta-1,4-mannosylglycoprotein 4-beta-N-acetylglucosaminyltransferase activity"/>
    <property type="evidence" value="ECO:0007669"/>
    <property type="project" value="InterPro"/>
</dbReference>
<dbReference type="KEGG" id="gtt:GUITHDRAFT_107452"/>
<organism evidence="2">
    <name type="scientific">Guillardia theta (strain CCMP2712)</name>
    <name type="common">Cryptophyte</name>
    <dbReference type="NCBI Taxonomy" id="905079"/>
    <lineage>
        <taxon>Eukaryota</taxon>
        <taxon>Cryptophyceae</taxon>
        <taxon>Pyrenomonadales</taxon>
        <taxon>Geminigeraceae</taxon>
        <taxon>Guillardia</taxon>
    </lineage>
</organism>
<dbReference type="STRING" id="905079.L1JEV5"/>
<dbReference type="EnsemblProtists" id="EKX46669">
    <property type="protein sequence ID" value="EKX46669"/>
    <property type="gene ID" value="GUITHDRAFT_107452"/>
</dbReference>
<dbReference type="RefSeq" id="XP_005833649.1">
    <property type="nucleotide sequence ID" value="XM_005833592.1"/>
</dbReference>
<dbReference type="HOGENOM" id="CLU_038606_1_0_1"/>
<reference evidence="2 4" key="1">
    <citation type="journal article" date="2012" name="Nature">
        <title>Algal genomes reveal evolutionary mosaicism and the fate of nucleomorphs.</title>
        <authorList>
            <consortium name="DOE Joint Genome Institute"/>
            <person name="Curtis B.A."/>
            <person name="Tanifuji G."/>
            <person name="Burki F."/>
            <person name="Gruber A."/>
            <person name="Irimia M."/>
            <person name="Maruyama S."/>
            <person name="Arias M.C."/>
            <person name="Ball S.G."/>
            <person name="Gile G.H."/>
            <person name="Hirakawa Y."/>
            <person name="Hopkins J.F."/>
            <person name="Kuo A."/>
            <person name="Rensing S.A."/>
            <person name="Schmutz J."/>
            <person name="Symeonidi A."/>
            <person name="Elias M."/>
            <person name="Eveleigh R.J."/>
            <person name="Herman E.K."/>
            <person name="Klute M.J."/>
            <person name="Nakayama T."/>
            <person name="Obornik M."/>
            <person name="Reyes-Prieto A."/>
            <person name="Armbrust E.V."/>
            <person name="Aves S.J."/>
            <person name="Beiko R.G."/>
            <person name="Coutinho P."/>
            <person name="Dacks J.B."/>
            <person name="Durnford D.G."/>
            <person name="Fast N.M."/>
            <person name="Green B.R."/>
            <person name="Grisdale C.J."/>
            <person name="Hempel F."/>
            <person name="Henrissat B."/>
            <person name="Hoppner M.P."/>
            <person name="Ishida K."/>
            <person name="Kim E."/>
            <person name="Koreny L."/>
            <person name="Kroth P.G."/>
            <person name="Liu Y."/>
            <person name="Malik S.B."/>
            <person name="Maier U.G."/>
            <person name="McRose D."/>
            <person name="Mock T."/>
            <person name="Neilson J.A."/>
            <person name="Onodera N.T."/>
            <person name="Poole A.M."/>
            <person name="Pritham E.J."/>
            <person name="Richards T.A."/>
            <person name="Rocap G."/>
            <person name="Roy S.W."/>
            <person name="Sarai C."/>
            <person name="Schaack S."/>
            <person name="Shirato S."/>
            <person name="Slamovits C.H."/>
            <person name="Spencer D.F."/>
            <person name="Suzuki S."/>
            <person name="Worden A.Z."/>
            <person name="Zauner S."/>
            <person name="Barry K."/>
            <person name="Bell C."/>
            <person name="Bharti A.K."/>
            <person name="Crow J.A."/>
            <person name="Grimwood J."/>
            <person name="Kramer R."/>
            <person name="Lindquist E."/>
            <person name="Lucas S."/>
            <person name="Salamov A."/>
            <person name="McFadden G.I."/>
            <person name="Lane C.E."/>
            <person name="Keeling P.J."/>
            <person name="Gray M.W."/>
            <person name="Grigoriev I.V."/>
            <person name="Archibald J.M."/>
        </authorList>
    </citation>
    <scope>NUCLEOTIDE SEQUENCE</scope>
    <source>
        <strain evidence="2 4">CCMP2712</strain>
    </source>
</reference>
<reference evidence="3" key="3">
    <citation type="submission" date="2015-06" db="UniProtKB">
        <authorList>
            <consortium name="EnsemblProtists"/>
        </authorList>
    </citation>
    <scope>IDENTIFICATION</scope>
</reference>
<keyword evidence="4" id="KW-1185">Reference proteome</keyword>
<dbReference type="EMBL" id="JH992993">
    <property type="protein sequence ID" value="EKX46669.1"/>
    <property type="molecule type" value="Genomic_DNA"/>
</dbReference>
<dbReference type="GO" id="GO:0006044">
    <property type="term" value="P:N-acetylglucosamine metabolic process"/>
    <property type="evidence" value="ECO:0007669"/>
    <property type="project" value="TreeGrafter"/>
</dbReference>
<keyword evidence="1" id="KW-0812">Transmembrane</keyword>
<dbReference type="PaxDb" id="55529-EKX46669"/>
<accession>L1JEV5</accession>
<dbReference type="InterPro" id="IPR006813">
    <property type="entry name" value="Glyco_trans_17"/>
</dbReference>
<evidence type="ECO:0000313" key="4">
    <source>
        <dbReference type="Proteomes" id="UP000011087"/>
    </source>
</evidence>
<sequence length="375" mass="41967">MKVLRVVTLLFFALTSLLVFVKLFIYSQHEGMFDPRGGEAEGRRLLPAPARELGSFFSLQGSSNTICPSIRSSDWVEFDFPPHPRKPAGNETSIWVGVMVNDEVEMLRLLLEMYSKTVTGVVVVQSRHTLSNRRKNLSITRDDIRFAPFRDFFYLVSIDGRAEGFQYWENEALQRCAIGNVGFKKLPIQDSDAVLVTDVDEIVKPEVLAKMSSSIRHNQAVTFCLTWHFSHFGRVLESGCKTVRGLVSGSFLKNMLQYNTNAVRNVAANPNNKHAEEISVGSGPGRTCERAGNIVGWHCSWCFGSAEEYGNKMKSFAHSEMSPSASNPDLIRDMMCQGKWVTGGVHGMELDCSIPPIQLPDYFHAWKKNCSKGSP</sequence>
<evidence type="ECO:0000313" key="3">
    <source>
        <dbReference type="EnsemblProtists" id="EKX46669"/>
    </source>
</evidence>
<feature type="transmembrane region" description="Helical" evidence="1">
    <location>
        <begin position="6"/>
        <end position="26"/>
    </location>
</feature>
<gene>
    <name evidence="2" type="ORF">GUITHDRAFT_107452</name>
</gene>
<dbReference type="Pfam" id="PF04724">
    <property type="entry name" value="Glyco_transf_17"/>
    <property type="match status" value="2"/>
</dbReference>
<keyword evidence="1" id="KW-1133">Transmembrane helix</keyword>
<proteinExistence type="predicted"/>
<reference evidence="4" key="2">
    <citation type="submission" date="2012-11" db="EMBL/GenBank/DDBJ databases">
        <authorList>
            <person name="Kuo A."/>
            <person name="Curtis B.A."/>
            <person name="Tanifuji G."/>
            <person name="Burki F."/>
            <person name="Gruber A."/>
            <person name="Irimia M."/>
            <person name="Maruyama S."/>
            <person name="Arias M.C."/>
            <person name="Ball S.G."/>
            <person name="Gile G.H."/>
            <person name="Hirakawa Y."/>
            <person name="Hopkins J.F."/>
            <person name="Rensing S.A."/>
            <person name="Schmutz J."/>
            <person name="Symeonidi A."/>
            <person name="Elias M."/>
            <person name="Eveleigh R.J."/>
            <person name="Herman E.K."/>
            <person name="Klute M.J."/>
            <person name="Nakayama T."/>
            <person name="Obornik M."/>
            <person name="Reyes-Prieto A."/>
            <person name="Armbrust E.V."/>
            <person name="Aves S.J."/>
            <person name="Beiko R.G."/>
            <person name="Coutinho P."/>
            <person name="Dacks J.B."/>
            <person name="Durnford D.G."/>
            <person name="Fast N.M."/>
            <person name="Green B.R."/>
            <person name="Grisdale C."/>
            <person name="Hempe F."/>
            <person name="Henrissat B."/>
            <person name="Hoppner M.P."/>
            <person name="Ishida K.-I."/>
            <person name="Kim E."/>
            <person name="Koreny L."/>
            <person name="Kroth P.G."/>
            <person name="Liu Y."/>
            <person name="Malik S.-B."/>
            <person name="Maier U.G."/>
            <person name="McRose D."/>
            <person name="Mock T."/>
            <person name="Neilson J.A."/>
            <person name="Onodera N.T."/>
            <person name="Poole A.M."/>
            <person name="Pritham E.J."/>
            <person name="Richards T.A."/>
            <person name="Rocap G."/>
            <person name="Roy S.W."/>
            <person name="Sarai C."/>
            <person name="Schaack S."/>
            <person name="Shirato S."/>
            <person name="Slamovits C.H."/>
            <person name="Spencer D.F."/>
            <person name="Suzuki S."/>
            <person name="Worden A.Z."/>
            <person name="Zauner S."/>
            <person name="Barry K."/>
            <person name="Bell C."/>
            <person name="Bharti A.K."/>
            <person name="Crow J.A."/>
            <person name="Grimwood J."/>
            <person name="Kramer R."/>
            <person name="Lindquist E."/>
            <person name="Lucas S."/>
            <person name="Salamov A."/>
            <person name="McFadden G.I."/>
            <person name="Lane C.E."/>
            <person name="Keeling P.J."/>
            <person name="Gray M.W."/>
            <person name="Grigoriev I.V."/>
            <person name="Archibald J.M."/>
        </authorList>
    </citation>
    <scope>NUCLEOTIDE SEQUENCE</scope>
    <source>
        <strain evidence="4">CCMP2712</strain>
    </source>
</reference>
<name>L1JEV5_GUITC</name>
<evidence type="ECO:0000256" key="1">
    <source>
        <dbReference type="SAM" id="Phobius"/>
    </source>
</evidence>
<evidence type="ECO:0000313" key="2">
    <source>
        <dbReference type="EMBL" id="EKX46669.1"/>
    </source>
</evidence>
<dbReference type="AlphaFoldDB" id="L1JEV5"/>
<protein>
    <submittedName>
        <fullName evidence="2 3">Uncharacterized protein</fullName>
    </submittedName>
</protein>
<dbReference type="PANTHER" id="PTHR12224:SF0">
    <property type="entry name" value="BETA-1,4-MANNOSYL-GLYCOPROTEIN 4-BETA-N-ACETYLGLUCOSAMINYLTRANSFERASE"/>
    <property type="match status" value="1"/>
</dbReference>
<dbReference type="GeneID" id="17303428"/>
<dbReference type="PANTHER" id="PTHR12224">
    <property type="entry name" value="BETA-1,4-MANNOSYL-GLYCOPROTEIN BETA-1,4-N-ACETYLGLUCOSAMINYL-TRANSFERASE"/>
    <property type="match status" value="1"/>
</dbReference>